<dbReference type="HAMAP" id="MF_00365">
    <property type="entry name" value="RecF"/>
    <property type="match status" value="1"/>
</dbReference>
<dbReference type="PANTHER" id="PTHR32182">
    <property type="entry name" value="DNA REPLICATION AND REPAIR PROTEIN RECF"/>
    <property type="match status" value="1"/>
</dbReference>
<accession>A0ABU3BLK9</accession>
<dbReference type="PANTHER" id="PTHR32182:SF0">
    <property type="entry name" value="DNA REPLICATION AND REPAIR PROTEIN RECF"/>
    <property type="match status" value="1"/>
</dbReference>
<keyword evidence="2 6" id="KW-0235">DNA replication</keyword>
<dbReference type="InterPro" id="IPR003593">
    <property type="entry name" value="AAA+_ATPase"/>
</dbReference>
<keyword evidence="4 6" id="KW-0067">ATP-binding</keyword>
<reference evidence="9 10" key="1">
    <citation type="submission" date="2023-09" db="EMBL/GenBank/DDBJ databases">
        <authorList>
            <person name="Rey-Velasco X."/>
        </authorList>
    </citation>
    <scope>NUCLEOTIDE SEQUENCE [LARGE SCALE GENOMIC DNA]</scope>
    <source>
        <strain evidence="9 10">F394</strain>
    </source>
</reference>
<dbReference type="Gene3D" id="1.20.1050.90">
    <property type="entry name" value="RecF/RecN/SMC, N-terminal domain"/>
    <property type="match status" value="1"/>
</dbReference>
<dbReference type="InterPro" id="IPR042174">
    <property type="entry name" value="RecF_2"/>
</dbReference>
<dbReference type="SMART" id="SM00382">
    <property type="entry name" value="AAA"/>
    <property type="match status" value="1"/>
</dbReference>
<keyword evidence="3 6" id="KW-0547">Nucleotide-binding</keyword>
<dbReference type="Proteomes" id="UP001267426">
    <property type="component" value="Unassembled WGS sequence"/>
</dbReference>
<organism evidence="9 10">
    <name type="scientific">Rubrivirga litoralis</name>
    <dbReference type="NCBI Taxonomy" id="3075598"/>
    <lineage>
        <taxon>Bacteria</taxon>
        <taxon>Pseudomonadati</taxon>
        <taxon>Rhodothermota</taxon>
        <taxon>Rhodothermia</taxon>
        <taxon>Rhodothermales</taxon>
        <taxon>Rubricoccaceae</taxon>
        <taxon>Rubrivirga</taxon>
    </lineage>
</organism>
<sequence length="385" mass="42008">MHLTRLRLADFRAHAQTELHPAPGVNLIVGPNGAGKTNLLEAISYLCLGKSFLAARDAHVVRRGAAHFDVEADIEGDVRSGFHARVAVVPGEGKRAFINKAPLDRLVDLVGRTPVVILSPADHELTAGGPSERRRFLDATLSQAYPVYLDDLVRYRRALRQRNALLQQVRRGRALPPGTLDAWDEEIAVSGGRIVSRRSAFVQEFERYLADAYARLGEPGEPLTMTYVPSVAPDEGGAEESGGAEDALRRALNRTRARSRETGRTTVGPHLDEVDFRVGGHDLRAFGSHGQHRTFALAVRVGQALYLHEASDERPLLLLDDVFGPLDPDRTRLVLDLLASGDVGQSFITAASLDPFESLLSFETDAHALFHVEQGSVYSTLAPSP</sequence>
<dbReference type="NCBIfam" id="TIGR00611">
    <property type="entry name" value="recf"/>
    <property type="match status" value="1"/>
</dbReference>
<evidence type="ECO:0000256" key="3">
    <source>
        <dbReference type="ARBA" id="ARBA00022741"/>
    </source>
</evidence>
<comment type="caution">
    <text evidence="9">The sequence shown here is derived from an EMBL/GenBank/DDBJ whole genome shotgun (WGS) entry which is preliminary data.</text>
</comment>
<dbReference type="RefSeq" id="WP_311661125.1">
    <property type="nucleotide sequence ID" value="NZ_JAVRHT010000001.1"/>
</dbReference>
<gene>
    <name evidence="6" type="primary">recF</name>
    <name evidence="9" type="ORF">RM540_00315</name>
</gene>
<dbReference type="InterPro" id="IPR027417">
    <property type="entry name" value="P-loop_NTPase"/>
</dbReference>
<dbReference type="InterPro" id="IPR001238">
    <property type="entry name" value="DNA-binding_RecF"/>
</dbReference>
<feature type="domain" description="AAA+ ATPase" evidence="8">
    <location>
        <begin position="22"/>
        <end position="376"/>
    </location>
</feature>
<evidence type="ECO:0000256" key="6">
    <source>
        <dbReference type="HAMAP-Rule" id="MF_00365"/>
    </source>
</evidence>
<evidence type="ECO:0000313" key="9">
    <source>
        <dbReference type="EMBL" id="MDT0630177.1"/>
    </source>
</evidence>
<keyword evidence="6" id="KW-0227">DNA damage</keyword>
<dbReference type="SUPFAM" id="SSF52540">
    <property type="entry name" value="P-loop containing nucleoside triphosphate hydrolases"/>
    <property type="match status" value="1"/>
</dbReference>
<keyword evidence="1 6" id="KW-0963">Cytoplasm</keyword>
<dbReference type="Gene3D" id="3.40.50.300">
    <property type="entry name" value="P-loop containing nucleotide triphosphate hydrolases"/>
    <property type="match status" value="1"/>
</dbReference>
<evidence type="ECO:0000256" key="5">
    <source>
        <dbReference type="ARBA" id="ARBA00023125"/>
    </source>
</evidence>
<name>A0ABU3BLK9_9BACT</name>
<keyword evidence="10" id="KW-1185">Reference proteome</keyword>
<evidence type="ECO:0000259" key="8">
    <source>
        <dbReference type="SMART" id="SM00382"/>
    </source>
</evidence>
<feature type="region of interest" description="Disordered" evidence="7">
    <location>
        <begin position="232"/>
        <end position="267"/>
    </location>
</feature>
<keyword evidence="6" id="KW-0234">DNA repair</keyword>
<keyword evidence="5 6" id="KW-0238">DNA-binding</keyword>
<comment type="function">
    <text evidence="6">The RecF protein is involved in DNA metabolism; it is required for DNA replication and normal SOS inducibility. RecF binds preferentially to single-stranded, linear DNA. It also seems to bind ATP.</text>
</comment>
<dbReference type="Pfam" id="PF02463">
    <property type="entry name" value="SMC_N"/>
    <property type="match status" value="1"/>
</dbReference>
<keyword evidence="6" id="KW-0742">SOS response</keyword>
<evidence type="ECO:0000313" key="10">
    <source>
        <dbReference type="Proteomes" id="UP001267426"/>
    </source>
</evidence>
<evidence type="ECO:0000256" key="2">
    <source>
        <dbReference type="ARBA" id="ARBA00022705"/>
    </source>
</evidence>
<comment type="subcellular location">
    <subcellularLocation>
        <location evidence="6">Cytoplasm</location>
    </subcellularLocation>
</comment>
<evidence type="ECO:0000256" key="1">
    <source>
        <dbReference type="ARBA" id="ARBA00022490"/>
    </source>
</evidence>
<evidence type="ECO:0000256" key="7">
    <source>
        <dbReference type="SAM" id="MobiDB-lite"/>
    </source>
</evidence>
<dbReference type="EMBL" id="JAVRHT010000001">
    <property type="protein sequence ID" value="MDT0630177.1"/>
    <property type="molecule type" value="Genomic_DNA"/>
</dbReference>
<feature type="binding site" evidence="6">
    <location>
        <begin position="30"/>
        <end position="37"/>
    </location>
    <ligand>
        <name>ATP</name>
        <dbReference type="ChEBI" id="CHEBI:30616"/>
    </ligand>
</feature>
<evidence type="ECO:0000256" key="4">
    <source>
        <dbReference type="ARBA" id="ARBA00022840"/>
    </source>
</evidence>
<protein>
    <recommendedName>
        <fullName evidence="6">DNA replication and repair protein RecF</fullName>
    </recommendedName>
</protein>
<comment type="similarity">
    <text evidence="6">Belongs to the RecF family.</text>
</comment>
<proteinExistence type="inferred from homology"/>
<dbReference type="InterPro" id="IPR003395">
    <property type="entry name" value="RecF/RecN/SMC_N"/>
</dbReference>